<feature type="domain" description="Large ribosomal subunit protein uL6 alpha-beta" evidence="7">
    <location>
        <begin position="92"/>
        <end position="166"/>
    </location>
</feature>
<comment type="subunit">
    <text evidence="4">Part of the 50S ribosomal subunit.</text>
</comment>
<dbReference type="InterPro" id="IPR000702">
    <property type="entry name" value="Ribosomal_uL6-like"/>
</dbReference>
<dbReference type="PANTHER" id="PTHR11655:SF14">
    <property type="entry name" value="LARGE RIBOSOMAL SUBUNIT PROTEIN UL6M"/>
    <property type="match status" value="1"/>
</dbReference>
<protein>
    <recommendedName>
        <fullName evidence="4">Large ribosomal subunit protein uL6</fullName>
    </recommendedName>
</protein>
<dbReference type="GO" id="GO:0022625">
    <property type="term" value="C:cytosolic large ribosomal subunit"/>
    <property type="evidence" value="ECO:0007669"/>
    <property type="project" value="UniProtKB-UniRule"/>
</dbReference>
<dbReference type="Gene3D" id="3.90.930.12">
    <property type="entry name" value="Ribosomal protein L6, alpha-beta domain"/>
    <property type="match status" value="2"/>
</dbReference>
<keyword evidence="3 4" id="KW-0687">Ribonucleoprotein</keyword>
<dbReference type="SUPFAM" id="SSF56053">
    <property type="entry name" value="Ribosomal protein L6"/>
    <property type="match status" value="2"/>
</dbReference>
<dbReference type="InterPro" id="IPR019906">
    <property type="entry name" value="Ribosomal_uL6_bac-type"/>
</dbReference>
<evidence type="ECO:0000256" key="3">
    <source>
        <dbReference type="ARBA" id="ARBA00023274"/>
    </source>
</evidence>
<reference evidence="8" key="1">
    <citation type="submission" date="2016-09" db="EMBL/GenBank/DDBJ databases">
        <title>Marine chlamydiae encode flagella.</title>
        <authorList>
            <person name="Collingro A."/>
            <person name="Koestlbacher S."/>
            <person name="Mussmann M."/>
            <person name="Stepanauskas R."/>
            <person name="Hallam S."/>
            <person name="Horn M."/>
        </authorList>
    </citation>
    <scope>NUCLEOTIDE SEQUENCE</scope>
    <source>
        <strain evidence="8">ERT</strain>
        <tissue evidence="8">Gills</tissue>
    </source>
</reference>
<evidence type="ECO:0000259" key="7">
    <source>
        <dbReference type="Pfam" id="PF00347"/>
    </source>
</evidence>
<evidence type="ECO:0000256" key="2">
    <source>
        <dbReference type="ARBA" id="ARBA00022980"/>
    </source>
</evidence>
<dbReference type="AlphaFoldDB" id="A0A1K0JNJ9"/>
<dbReference type="PROSITE" id="PS00525">
    <property type="entry name" value="RIBOSOMAL_L6_1"/>
    <property type="match status" value="1"/>
</dbReference>
<gene>
    <name evidence="4 8" type="primary">rplF</name>
</gene>
<evidence type="ECO:0000313" key="8">
    <source>
        <dbReference type="EMBL" id="SDA08614.1"/>
    </source>
</evidence>
<dbReference type="GO" id="GO:0002181">
    <property type="term" value="P:cytoplasmic translation"/>
    <property type="evidence" value="ECO:0007669"/>
    <property type="project" value="TreeGrafter"/>
</dbReference>
<dbReference type="InterPro" id="IPR020040">
    <property type="entry name" value="Ribosomal_uL6_a/b-dom"/>
</dbReference>
<dbReference type="GO" id="GO:0003735">
    <property type="term" value="F:structural constituent of ribosome"/>
    <property type="evidence" value="ECO:0007669"/>
    <property type="project" value="UniProtKB-UniRule"/>
</dbReference>
<dbReference type="EMBL" id="LT629174">
    <property type="protein sequence ID" value="SDA08614.1"/>
    <property type="molecule type" value="Genomic_DNA"/>
</dbReference>
<keyword evidence="4 6" id="KW-0699">rRNA-binding</keyword>
<comment type="function">
    <text evidence="4 6">This protein binds to the 23S rRNA, and is important in its secondary structure. It is located near the subunit interface in the base of the L7/L12 stalk, and near the tRNA binding site of the peptidyltransferase center.</text>
</comment>
<accession>A0A1K0JNJ9</accession>
<dbReference type="FunFam" id="3.90.930.12:FF:000001">
    <property type="entry name" value="50S ribosomal protein L6"/>
    <property type="match status" value="1"/>
</dbReference>
<dbReference type="PRINTS" id="PR00059">
    <property type="entry name" value="RIBOSOMALL6"/>
</dbReference>
<comment type="similarity">
    <text evidence="1 4 5">Belongs to the universal ribosomal protein uL6 family.</text>
</comment>
<dbReference type="Pfam" id="PF00347">
    <property type="entry name" value="Ribosomal_L6"/>
    <property type="match status" value="2"/>
</dbReference>
<dbReference type="HAMAP" id="MF_01365_B">
    <property type="entry name" value="Ribosomal_uL6_B"/>
    <property type="match status" value="1"/>
</dbReference>
<proteinExistence type="inferred from homology"/>
<feature type="domain" description="Large ribosomal subunit protein uL6 alpha-beta" evidence="7">
    <location>
        <begin position="11"/>
        <end position="84"/>
    </location>
</feature>
<organism evidence="8">
    <name type="scientific">Candidatus Clavichlamydia salmonicola</name>
    <dbReference type="NCBI Taxonomy" id="469812"/>
    <lineage>
        <taxon>Bacteria</taxon>
        <taxon>Pseudomonadati</taxon>
        <taxon>Chlamydiota</taxon>
        <taxon>Chlamydiia</taxon>
        <taxon>Chlamydiales</taxon>
        <taxon>Candidatus Clavichlamydiaceae</taxon>
        <taxon>Candidatus Clavichlamydia</taxon>
    </lineage>
</organism>
<evidence type="ECO:0000256" key="6">
    <source>
        <dbReference type="RuleBase" id="RU003870"/>
    </source>
</evidence>
<dbReference type="NCBIfam" id="TIGR03654">
    <property type="entry name" value="L6_bact"/>
    <property type="match status" value="1"/>
</dbReference>
<dbReference type="RefSeq" id="WP_194843910.1">
    <property type="nucleotide sequence ID" value="NZ_WTCQ01000001.1"/>
</dbReference>
<dbReference type="GO" id="GO:0019843">
    <property type="term" value="F:rRNA binding"/>
    <property type="evidence" value="ECO:0007669"/>
    <property type="project" value="UniProtKB-UniRule"/>
</dbReference>
<sequence>MSRKARDSIVVPAGVEVTLQENFISVKGPKGFLSQEFKAGISVVCEDQKISVRVADGFELDGLKKFQGLYWSLINNMVIGVHSGFEKKLEMVGVGMRASVQQSYLDLSIGVCHPVKVLIPEGIQVAVEKNTLISVKGINKQEVGQFAAVVRLKKPPEPYKGKGIRYANEYVRRKAGKSGKTGKK</sequence>
<evidence type="ECO:0000256" key="4">
    <source>
        <dbReference type="HAMAP-Rule" id="MF_01365"/>
    </source>
</evidence>
<keyword evidence="4 6" id="KW-0694">RNA-binding</keyword>
<evidence type="ECO:0000256" key="1">
    <source>
        <dbReference type="ARBA" id="ARBA00009356"/>
    </source>
</evidence>
<keyword evidence="2 4" id="KW-0689">Ribosomal protein</keyword>
<dbReference type="InterPro" id="IPR036789">
    <property type="entry name" value="Ribosomal_uL6-like_a/b-dom_sf"/>
</dbReference>
<dbReference type="PIRSF" id="PIRSF002162">
    <property type="entry name" value="Ribosomal_L6"/>
    <property type="match status" value="1"/>
</dbReference>
<name>A0A1K0JNJ9_9CHLA</name>
<dbReference type="PANTHER" id="PTHR11655">
    <property type="entry name" value="60S/50S RIBOSOMAL PROTEIN L6/L9"/>
    <property type="match status" value="1"/>
</dbReference>
<dbReference type="InterPro" id="IPR002358">
    <property type="entry name" value="Ribosomal_uL6_CS"/>
</dbReference>
<evidence type="ECO:0000256" key="5">
    <source>
        <dbReference type="RuleBase" id="RU003869"/>
    </source>
</evidence>